<dbReference type="Pfam" id="PF11728">
    <property type="entry name" value="ArAE_1_C"/>
    <property type="match status" value="1"/>
</dbReference>
<dbReference type="RefSeq" id="WP_147803127.1">
    <property type="nucleotide sequence ID" value="NZ_CP144914.1"/>
</dbReference>
<evidence type="ECO:0000256" key="6">
    <source>
        <dbReference type="SAM" id="Phobius"/>
    </source>
</evidence>
<dbReference type="InterPro" id="IPR021062">
    <property type="entry name" value="ArAE_1_C"/>
</dbReference>
<feature type="transmembrane region" description="Helical" evidence="6">
    <location>
        <begin position="60"/>
        <end position="88"/>
    </location>
</feature>
<evidence type="ECO:0000313" key="8">
    <source>
        <dbReference type="EMBL" id="WWD81619.1"/>
    </source>
</evidence>
<sequence length="322" mass="36436">MFGIGYRTLKTAAGAALAVLIAQSLQLDFFASAGILAILCIQKTRKKSLLSAWERFSACILGILISAVIFEFIGYYFFSVAVVLLLFIPLTVKLKITSGIVTSTVIMFHIYTVGNLSTGLILNELALITIGVGIAMLMNIYMPSNEAKLDGLKQEIEACYAAIFHEFATFIRYGDSEWTGEEITKSTEILEDAKNLSLQNLENHILRYEDTYYHYFKMREKQLDIIERILPLLTTIDYHVSQADMIAGFMDTLGDGVNSKNTAYIFIDKLEELQESFKEMPLPTTREEFEARSALAHLVRELEQYLAIKQQFKTTKEYGIFE</sequence>
<dbReference type="Proteomes" id="UP000321816">
    <property type="component" value="Chromosome"/>
</dbReference>
<organism evidence="8 9">
    <name type="scientific">Alkalicoccus halolimnae</name>
    <dbReference type="NCBI Taxonomy" id="1667239"/>
    <lineage>
        <taxon>Bacteria</taxon>
        <taxon>Bacillati</taxon>
        <taxon>Bacillota</taxon>
        <taxon>Bacilli</taxon>
        <taxon>Bacillales</taxon>
        <taxon>Bacillaceae</taxon>
        <taxon>Alkalicoccus</taxon>
    </lineage>
</organism>
<dbReference type="OrthoDB" id="357521at2"/>
<feature type="transmembrane region" description="Helical" evidence="6">
    <location>
        <begin position="125"/>
        <end position="142"/>
    </location>
</feature>
<dbReference type="InterPro" id="IPR038323">
    <property type="entry name" value="ArAE_1_C_sf"/>
</dbReference>
<feature type="transmembrane region" description="Helical" evidence="6">
    <location>
        <begin position="94"/>
        <end position="113"/>
    </location>
</feature>
<evidence type="ECO:0000256" key="2">
    <source>
        <dbReference type="ARBA" id="ARBA00022475"/>
    </source>
</evidence>
<keyword evidence="2" id="KW-1003">Cell membrane</keyword>
<gene>
    <name evidence="8" type="ORF">FTX54_007530</name>
</gene>
<evidence type="ECO:0000256" key="1">
    <source>
        <dbReference type="ARBA" id="ARBA00004651"/>
    </source>
</evidence>
<keyword evidence="5 6" id="KW-0472">Membrane</keyword>
<keyword evidence="3 6" id="KW-0812">Transmembrane</keyword>
<dbReference type="PANTHER" id="PTHR40064">
    <property type="entry name" value="MEMBRANE PROTEIN-RELATED"/>
    <property type="match status" value="1"/>
</dbReference>
<comment type="subcellular location">
    <subcellularLocation>
        <location evidence="1">Cell membrane</location>
        <topology evidence="1">Multi-pass membrane protein</topology>
    </subcellularLocation>
</comment>
<accession>A0A5C7FKG3</accession>
<dbReference type="GO" id="GO:0005886">
    <property type="term" value="C:plasma membrane"/>
    <property type="evidence" value="ECO:0007669"/>
    <property type="project" value="UniProtKB-SubCell"/>
</dbReference>
<dbReference type="InterPro" id="IPR010343">
    <property type="entry name" value="ArAE_1"/>
</dbReference>
<evidence type="ECO:0000256" key="5">
    <source>
        <dbReference type="ARBA" id="ARBA00023136"/>
    </source>
</evidence>
<dbReference type="EMBL" id="CP144914">
    <property type="protein sequence ID" value="WWD81619.1"/>
    <property type="molecule type" value="Genomic_DNA"/>
</dbReference>
<feature type="transmembrane region" description="Helical" evidence="6">
    <location>
        <begin position="12"/>
        <end position="39"/>
    </location>
</feature>
<dbReference type="KEGG" id="ahal:FTX54_007530"/>
<name>A0A5C7FKG3_9BACI</name>
<dbReference type="InterPro" id="IPR052984">
    <property type="entry name" value="UPF0421"/>
</dbReference>
<dbReference type="Pfam" id="PF06081">
    <property type="entry name" value="ArAE_1"/>
    <property type="match status" value="1"/>
</dbReference>
<protein>
    <submittedName>
        <fullName evidence="8">Aromatic acid exporter family protein</fullName>
    </submittedName>
</protein>
<reference evidence="8 9" key="1">
    <citation type="submission" date="2024-01" db="EMBL/GenBank/DDBJ databases">
        <title>Complete Genome Sequence of Alkalicoccus halolimnae BZ-SZ-XJ29T, a Moderately Halophilic Bacterium Isolated from a Salt Lake.</title>
        <authorList>
            <person name="Zhao B."/>
        </authorList>
    </citation>
    <scope>NUCLEOTIDE SEQUENCE [LARGE SCALE GENOMIC DNA]</scope>
    <source>
        <strain evidence="8 9">BZ-SZ-XJ29</strain>
    </source>
</reference>
<feature type="domain" description="Putative aromatic acid exporter C-terminal" evidence="7">
    <location>
        <begin position="146"/>
        <end position="310"/>
    </location>
</feature>
<evidence type="ECO:0000256" key="4">
    <source>
        <dbReference type="ARBA" id="ARBA00022989"/>
    </source>
</evidence>
<proteinExistence type="predicted"/>
<dbReference type="Gene3D" id="1.20.120.940">
    <property type="entry name" value="Putative aromatic acid exporter, C-terminal domain"/>
    <property type="match status" value="1"/>
</dbReference>
<evidence type="ECO:0000313" key="9">
    <source>
        <dbReference type="Proteomes" id="UP000321816"/>
    </source>
</evidence>
<evidence type="ECO:0000259" key="7">
    <source>
        <dbReference type="Pfam" id="PF11728"/>
    </source>
</evidence>
<dbReference type="PANTHER" id="PTHR40064:SF1">
    <property type="entry name" value="MEMBRANE PROTEIN"/>
    <property type="match status" value="1"/>
</dbReference>
<keyword evidence="4 6" id="KW-1133">Transmembrane helix</keyword>
<dbReference type="AlphaFoldDB" id="A0A5C7FKG3"/>
<keyword evidence="9" id="KW-1185">Reference proteome</keyword>
<evidence type="ECO:0000256" key="3">
    <source>
        <dbReference type="ARBA" id="ARBA00022692"/>
    </source>
</evidence>